<organism evidence="2 3">
    <name type="scientific">Pristionchus entomophagus</name>
    <dbReference type="NCBI Taxonomy" id="358040"/>
    <lineage>
        <taxon>Eukaryota</taxon>
        <taxon>Metazoa</taxon>
        <taxon>Ecdysozoa</taxon>
        <taxon>Nematoda</taxon>
        <taxon>Chromadorea</taxon>
        <taxon>Rhabditida</taxon>
        <taxon>Rhabditina</taxon>
        <taxon>Diplogasteromorpha</taxon>
        <taxon>Diplogasteroidea</taxon>
        <taxon>Neodiplogasteridae</taxon>
        <taxon>Pristionchus</taxon>
    </lineage>
</organism>
<evidence type="ECO:0000256" key="1">
    <source>
        <dbReference type="SAM" id="MobiDB-lite"/>
    </source>
</evidence>
<sequence>TSNSGTREGRGHGNITYNLLDCDDRRRTTEWISIQELIPSMCHWTEYQSHGCHSSRSHSVELGSLIVADRLLEGISSTQHSAGSDCIRVEKKTRGEESRDPSTN</sequence>
<evidence type="ECO:0000313" key="2">
    <source>
        <dbReference type="EMBL" id="GMT04730.1"/>
    </source>
</evidence>
<accession>A0AAV5UCP6</accession>
<protein>
    <submittedName>
        <fullName evidence="2">Uncharacterized protein</fullName>
    </submittedName>
</protein>
<feature type="compositionally biased region" description="Basic and acidic residues" evidence="1">
    <location>
        <begin position="87"/>
        <end position="104"/>
    </location>
</feature>
<dbReference type="EMBL" id="BTSX01000006">
    <property type="protein sequence ID" value="GMT04730.1"/>
    <property type="molecule type" value="Genomic_DNA"/>
</dbReference>
<dbReference type="Proteomes" id="UP001432027">
    <property type="component" value="Unassembled WGS sequence"/>
</dbReference>
<feature type="non-terminal residue" evidence="2">
    <location>
        <position position="104"/>
    </location>
</feature>
<comment type="caution">
    <text evidence="2">The sequence shown here is derived from an EMBL/GenBank/DDBJ whole genome shotgun (WGS) entry which is preliminary data.</text>
</comment>
<keyword evidence="3" id="KW-1185">Reference proteome</keyword>
<gene>
    <name evidence="2" type="ORF">PENTCL1PPCAC_26904</name>
</gene>
<feature type="region of interest" description="Disordered" evidence="1">
    <location>
        <begin position="78"/>
        <end position="104"/>
    </location>
</feature>
<feature type="non-terminal residue" evidence="2">
    <location>
        <position position="1"/>
    </location>
</feature>
<reference evidence="2" key="1">
    <citation type="submission" date="2023-10" db="EMBL/GenBank/DDBJ databases">
        <title>Genome assembly of Pristionchus species.</title>
        <authorList>
            <person name="Yoshida K."/>
            <person name="Sommer R.J."/>
        </authorList>
    </citation>
    <scope>NUCLEOTIDE SEQUENCE</scope>
    <source>
        <strain evidence="2">RS0144</strain>
    </source>
</reference>
<dbReference type="AlphaFoldDB" id="A0AAV5UCP6"/>
<evidence type="ECO:0000313" key="3">
    <source>
        <dbReference type="Proteomes" id="UP001432027"/>
    </source>
</evidence>
<proteinExistence type="predicted"/>
<name>A0AAV5UCP6_9BILA</name>